<dbReference type="PANTHER" id="PTHR43272:SF32">
    <property type="entry name" value="AMP-DEPENDENT SYNTHETASE_LIGASE DOMAIN-CONTAINING PROTEIN"/>
    <property type="match status" value="1"/>
</dbReference>
<evidence type="ECO:0000256" key="4">
    <source>
        <dbReference type="ARBA" id="ARBA00023098"/>
    </source>
</evidence>
<dbReference type="EMBL" id="BJXA01000003">
    <property type="protein sequence ID" value="GEM36268.1"/>
    <property type="molecule type" value="Genomic_DNA"/>
</dbReference>
<dbReference type="Gene3D" id="3.40.50.12780">
    <property type="entry name" value="N-terminal domain of ligase-like"/>
    <property type="match status" value="1"/>
</dbReference>
<dbReference type="SUPFAM" id="SSF56801">
    <property type="entry name" value="Acetyl-CoA synthetase-like"/>
    <property type="match status" value="1"/>
</dbReference>
<dbReference type="OrthoDB" id="9803968at2"/>
<evidence type="ECO:0000256" key="2">
    <source>
        <dbReference type="ARBA" id="ARBA00022598"/>
    </source>
</evidence>
<dbReference type="AlphaFoldDB" id="A0A511M822"/>
<dbReference type="Pfam" id="PF00501">
    <property type="entry name" value="AMP-binding"/>
    <property type="match status" value="1"/>
</dbReference>
<evidence type="ECO:0000313" key="7">
    <source>
        <dbReference type="EMBL" id="GEM36268.1"/>
    </source>
</evidence>
<proteinExistence type="inferred from homology"/>
<dbReference type="GO" id="GO:0016020">
    <property type="term" value="C:membrane"/>
    <property type="evidence" value="ECO:0007669"/>
    <property type="project" value="TreeGrafter"/>
</dbReference>
<dbReference type="InterPro" id="IPR000873">
    <property type="entry name" value="AMP-dep_synth/lig_dom"/>
</dbReference>
<evidence type="ECO:0000259" key="6">
    <source>
        <dbReference type="Pfam" id="PF00501"/>
    </source>
</evidence>
<organism evidence="7 8">
    <name type="scientific">Nocardia ninae NBRC 108245</name>
    <dbReference type="NCBI Taxonomy" id="1210091"/>
    <lineage>
        <taxon>Bacteria</taxon>
        <taxon>Bacillati</taxon>
        <taxon>Actinomycetota</taxon>
        <taxon>Actinomycetes</taxon>
        <taxon>Mycobacteriales</taxon>
        <taxon>Nocardiaceae</taxon>
        <taxon>Nocardia</taxon>
    </lineage>
</organism>
<dbReference type="PANTHER" id="PTHR43272">
    <property type="entry name" value="LONG-CHAIN-FATTY-ACID--COA LIGASE"/>
    <property type="match status" value="1"/>
</dbReference>
<reference evidence="7 8" key="1">
    <citation type="submission" date="2019-07" db="EMBL/GenBank/DDBJ databases">
        <title>Whole genome shotgun sequence of Nocardia ninae NBRC 108245.</title>
        <authorList>
            <person name="Hosoyama A."/>
            <person name="Uohara A."/>
            <person name="Ohji S."/>
            <person name="Ichikawa N."/>
        </authorList>
    </citation>
    <scope>NUCLEOTIDE SEQUENCE [LARGE SCALE GENOMIC DNA]</scope>
    <source>
        <strain evidence="7 8">NBRC 108245</strain>
    </source>
</reference>
<dbReference type="InterPro" id="IPR020845">
    <property type="entry name" value="AMP-binding_CS"/>
</dbReference>
<feature type="domain" description="AMP-dependent synthetase/ligase" evidence="6">
    <location>
        <begin position="19"/>
        <end position="426"/>
    </location>
</feature>
<accession>A0A511M822</accession>
<keyword evidence="2 7" id="KW-0436">Ligase</keyword>
<evidence type="ECO:0000256" key="5">
    <source>
        <dbReference type="ARBA" id="ARBA00032875"/>
    </source>
</evidence>
<dbReference type="RefSeq" id="WP_147128590.1">
    <property type="nucleotide sequence ID" value="NZ_BJXA01000003.1"/>
</dbReference>
<evidence type="ECO:0000313" key="8">
    <source>
        <dbReference type="Proteomes" id="UP000321424"/>
    </source>
</evidence>
<keyword evidence="3" id="KW-0276">Fatty acid metabolism</keyword>
<keyword evidence="4" id="KW-0443">Lipid metabolism</keyword>
<comment type="caution">
    <text evidence="7">The sequence shown here is derived from an EMBL/GenBank/DDBJ whole genome shotgun (WGS) entry which is preliminary data.</text>
</comment>
<comment type="similarity">
    <text evidence="1">Belongs to the ATP-dependent AMP-binding enzyme family.</text>
</comment>
<dbReference type="InterPro" id="IPR042099">
    <property type="entry name" value="ANL_N_sf"/>
</dbReference>
<keyword evidence="8" id="KW-1185">Reference proteome</keyword>
<sequence>MVSSTVPAAARPDTLCAAFQSNVAKYPDAVALRTLGGAVSITWREYGERVRTIATGLAALGITSGDTVAIMLTNRPEFHLCDTAILHTGATPFSVYNTNPVDLLVYQFGNARNKAVVCERQFAPKILEAVAKAAAEGIHVEHVICVDEAPDGTLALADLEQRTAEGFDFDTAWRKVQPDDLLTVVYTSGTTGPPKGVELTHTNFIENARVLETFGGGGPDDRVISYLPDAHAANRWFAHYLTLLEGCQITTVPDFKQVATALAEVHPSVFLGVPRVWVKVKGALEERFATESPVKRRLIHWAVDVGRKKARATSDARPLGALDRLQYALADRLVLTSIRAGLGLDQVRIAVTGSNAIPPEVHEFFLGLGIPLCEGYGMSECTAGATLNPPERVKIGTVGTPLPGAEVKLADDGEVLVRGKMVMRGYRGDPAKTAETIDSDGWLHTGDIGSIDSDGYLSIIDRKKELIINASGKNMSPANIENTVTDNCSLIGTVVVIGEQRPFNTALLVLDPDLAAAYAQRHNLAGSTVAELAKDPQILTAIDEGIAAANSKLSRVEQIRKYIVLPEVWENGSDYLTATGKLKRKPISSGYTDTIEALYST</sequence>
<dbReference type="Proteomes" id="UP000321424">
    <property type="component" value="Unassembled WGS sequence"/>
</dbReference>
<dbReference type="Pfam" id="PF23562">
    <property type="entry name" value="AMP-binding_C_3"/>
    <property type="match status" value="1"/>
</dbReference>
<dbReference type="GO" id="GO:0004467">
    <property type="term" value="F:long-chain fatty acid-CoA ligase activity"/>
    <property type="evidence" value="ECO:0007669"/>
    <property type="project" value="TreeGrafter"/>
</dbReference>
<evidence type="ECO:0000256" key="1">
    <source>
        <dbReference type="ARBA" id="ARBA00006432"/>
    </source>
</evidence>
<evidence type="ECO:0000256" key="3">
    <source>
        <dbReference type="ARBA" id="ARBA00022832"/>
    </source>
</evidence>
<protein>
    <recommendedName>
        <fullName evidence="5">Acyl-CoA synthetase</fullName>
    </recommendedName>
</protein>
<gene>
    <name evidence="7" type="ORF">NN4_07870</name>
</gene>
<dbReference type="CDD" id="cd05907">
    <property type="entry name" value="VL_LC_FACS_like"/>
    <property type="match status" value="1"/>
</dbReference>
<name>A0A511M822_9NOCA</name>
<dbReference type="PROSITE" id="PS00455">
    <property type="entry name" value="AMP_BINDING"/>
    <property type="match status" value="1"/>
</dbReference>